<keyword evidence="3" id="KW-1185">Reference proteome</keyword>
<organism evidence="2 3">
    <name type="scientific">Nocardiopsis ansamitocini</name>
    <dbReference type="NCBI Taxonomy" id="1670832"/>
    <lineage>
        <taxon>Bacteria</taxon>
        <taxon>Bacillati</taxon>
        <taxon>Actinomycetota</taxon>
        <taxon>Actinomycetes</taxon>
        <taxon>Streptosporangiales</taxon>
        <taxon>Nocardiopsidaceae</taxon>
        <taxon>Nocardiopsis</taxon>
    </lineage>
</organism>
<sequence length="71" mass="7875">MVPPHGFTIYDDTAVSVETFTAELTITEPDAVADYRAAYEAIEPSALTGDDARALLREIRDDFRKLTTVIQ</sequence>
<gene>
    <name evidence="2" type="ORF">Nans01_44870</name>
</gene>
<comment type="caution">
    <text evidence="2">The sequence shown here is derived from an EMBL/GenBank/DDBJ whole genome shotgun (WGS) entry which is preliminary data.</text>
</comment>
<dbReference type="EMBL" id="BSQG01000011">
    <property type="protein sequence ID" value="GLU50136.1"/>
    <property type="molecule type" value="Genomic_DNA"/>
</dbReference>
<dbReference type="Proteomes" id="UP001165092">
    <property type="component" value="Unassembled WGS sequence"/>
</dbReference>
<evidence type="ECO:0000313" key="3">
    <source>
        <dbReference type="Proteomes" id="UP001165092"/>
    </source>
</evidence>
<dbReference type="Pfam" id="PF19054">
    <property type="entry name" value="DUF5753"/>
    <property type="match status" value="1"/>
</dbReference>
<protein>
    <recommendedName>
        <fullName evidence="1">DUF5753 domain-containing protein</fullName>
    </recommendedName>
</protein>
<accession>A0A9W6PAU5</accession>
<name>A0A9W6PAU5_9ACTN</name>
<feature type="domain" description="DUF5753" evidence="1">
    <location>
        <begin position="11"/>
        <end position="58"/>
    </location>
</feature>
<evidence type="ECO:0000259" key="1">
    <source>
        <dbReference type="Pfam" id="PF19054"/>
    </source>
</evidence>
<reference evidence="2" key="1">
    <citation type="submission" date="2023-02" db="EMBL/GenBank/DDBJ databases">
        <title>Nocardiopsis ansamitocini NBRC 112285.</title>
        <authorList>
            <person name="Ichikawa N."/>
            <person name="Sato H."/>
            <person name="Tonouchi N."/>
        </authorList>
    </citation>
    <scope>NUCLEOTIDE SEQUENCE</scope>
    <source>
        <strain evidence="2">NBRC 112285</strain>
    </source>
</reference>
<dbReference type="InterPro" id="IPR043917">
    <property type="entry name" value="DUF5753"/>
</dbReference>
<dbReference type="AlphaFoldDB" id="A0A9W6PAU5"/>
<evidence type="ECO:0000313" key="2">
    <source>
        <dbReference type="EMBL" id="GLU50136.1"/>
    </source>
</evidence>
<proteinExistence type="predicted"/>